<evidence type="ECO:0000256" key="7">
    <source>
        <dbReference type="ARBA" id="ARBA00022989"/>
    </source>
</evidence>
<evidence type="ECO:0000259" key="10">
    <source>
        <dbReference type="Pfam" id="PF25994"/>
    </source>
</evidence>
<keyword evidence="6 9" id="KW-0812">Transmembrane</keyword>
<evidence type="ECO:0000256" key="6">
    <source>
        <dbReference type="ARBA" id="ARBA00022692"/>
    </source>
</evidence>
<dbReference type="EMBL" id="JAEQNC010000017">
    <property type="protein sequence ID" value="MBL0374974.1"/>
    <property type="molecule type" value="Genomic_DNA"/>
</dbReference>
<dbReference type="InterPro" id="IPR058781">
    <property type="entry name" value="HH_AprE-like"/>
</dbReference>
<dbReference type="Gene3D" id="2.40.30.170">
    <property type="match status" value="1"/>
</dbReference>
<feature type="transmembrane region" description="Helical" evidence="9">
    <location>
        <begin position="39"/>
        <end position="61"/>
    </location>
</feature>
<dbReference type="Proteomes" id="UP000633219">
    <property type="component" value="Unassembled WGS sequence"/>
</dbReference>
<evidence type="ECO:0000259" key="11">
    <source>
        <dbReference type="Pfam" id="PF26002"/>
    </source>
</evidence>
<feature type="domain" description="AprE-like long alpha-helical hairpin" evidence="10">
    <location>
        <begin position="119"/>
        <end position="307"/>
    </location>
</feature>
<evidence type="ECO:0000256" key="9">
    <source>
        <dbReference type="RuleBase" id="RU365093"/>
    </source>
</evidence>
<dbReference type="NCBIfam" id="TIGR01843">
    <property type="entry name" value="type_I_hlyD"/>
    <property type="match status" value="1"/>
</dbReference>
<organism evidence="12 13">
    <name type="scientific">Rhizobium setariae</name>
    <dbReference type="NCBI Taxonomy" id="2801340"/>
    <lineage>
        <taxon>Bacteria</taxon>
        <taxon>Pseudomonadati</taxon>
        <taxon>Pseudomonadota</taxon>
        <taxon>Alphaproteobacteria</taxon>
        <taxon>Hyphomicrobiales</taxon>
        <taxon>Rhizobiaceae</taxon>
        <taxon>Rhizobium/Agrobacterium group</taxon>
        <taxon>Rhizobium</taxon>
    </lineage>
</organism>
<keyword evidence="4 9" id="KW-1003">Cell membrane</keyword>
<dbReference type="InterPro" id="IPR010129">
    <property type="entry name" value="T1SS_HlyD"/>
</dbReference>
<dbReference type="Pfam" id="PF25994">
    <property type="entry name" value="HH_AprE"/>
    <property type="match status" value="1"/>
</dbReference>
<dbReference type="RefSeq" id="WP_201663524.1">
    <property type="nucleotide sequence ID" value="NZ_JAEQNC010000017.1"/>
</dbReference>
<keyword evidence="8 9" id="KW-0472">Membrane</keyword>
<evidence type="ECO:0000256" key="4">
    <source>
        <dbReference type="ARBA" id="ARBA00022475"/>
    </source>
</evidence>
<dbReference type="AlphaFoldDB" id="A0A936YUM3"/>
<evidence type="ECO:0000256" key="1">
    <source>
        <dbReference type="ARBA" id="ARBA00004377"/>
    </source>
</evidence>
<protein>
    <recommendedName>
        <fullName evidence="9">Membrane fusion protein (MFP) family protein</fullName>
    </recommendedName>
</protein>
<evidence type="ECO:0000256" key="2">
    <source>
        <dbReference type="ARBA" id="ARBA00009477"/>
    </source>
</evidence>
<feature type="domain" description="AprE-like beta-barrel" evidence="11">
    <location>
        <begin position="350"/>
        <end position="438"/>
    </location>
</feature>
<keyword evidence="5 9" id="KW-0997">Cell inner membrane</keyword>
<keyword evidence="13" id="KW-1185">Reference proteome</keyword>
<proteinExistence type="inferred from homology"/>
<dbReference type="GO" id="GO:0015031">
    <property type="term" value="P:protein transport"/>
    <property type="evidence" value="ECO:0007669"/>
    <property type="project" value="InterPro"/>
</dbReference>
<accession>A0A936YUM3</accession>
<dbReference type="InterPro" id="IPR058982">
    <property type="entry name" value="Beta-barrel_AprE"/>
</dbReference>
<dbReference type="PRINTS" id="PR01490">
    <property type="entry name" value="RTXTOXIND"/>
</dbReference>
<evidence type="ECO:0000313" key="12">
    <source>
        <dbReference type="EMBL" id="MBL0374974.1"/>
    </source>
</evidence>
<comment type="similarity">
    <text evidence="2 9">Belongs to the membrane fusion protein (MFP) (TC 8.A.1) family.</text>
</comment>
<evidence type="ECO:0000256" key="5">
    <source>
        <dbReference type="ARBA" id="ARBA00022519"/>
    </source>
</evidence>
<keyword evidence="7 9" id="KW-1133">Transmembrane helix</keyword>
<dbReference type="Gene3D" id="2.40.50.100">
    <property type="match status" value="1"/>
</dbReference>
<reference evidence="12" key="1">
    <citation type="submission" date="2021-01" db="EMBL/GenBank/DDBJ databases">
        <title>Rhizobium sp. strain KVB221 16S ribosomal RNA gene Genome sequencing and assembly.</title>
        <authorList>
            <person name="Kang M."/>
        </authorList>
    </citation>
    <scope>NUCLEOTIDE SEQUENCE</scope>
    <source>
        <strain evidence="12">KVB221</strain>
    </source>
</reference>
<dbReference type="Pfam" id="PF26002">
    <property type="entry name" value="Beta-barrel_AprE"/>
    <property type="match status" value="1"/>
</dbReference>
<dbReference type="InterPro" id="IPR050739">
    <property type="entry name" value="MFP"/>
</dbReference>
<keyword evidence="3 9" id="KW-0813">Transport</keyword>
<sequence length="462" mass="50854">MSAPITLSKSEYRTTGTAVKPLSEWDEVVREEASKNVTLLGPIVLGLATLLIGVGGFFLWASVTPIAQASAATGRVIVESRTKTVTHLEGGTLKAIMVHEGQAVKEGALLATLDVTRNQSTLTQHRQQLFVLGARLARLIAEKDEQPEFTYHDAVPVGMDVEAAMQLVSTEKKLFSERQSQFVGQIASDRSMVEQLQSQRVALVARRNSSAEQAEVMRADYEAYLELQAKQLVTKSVVNEKKLQLVDMQTRIAESDAALAENNQRKTQMELSLANRRTEYFRAISEQISATQVEIARFRQEIIAAEDAVAKATIRAPQDGVVANIKIRTQGSALIPGQPVLDIVPANQPMLIEGHARAMDIDSIHVGEKVEVRLSAFGASETRPLIGRVSYIAPDGVTDERTGEVTFVFRATIDMEDMKKQPNLFLYPGMTAEVSIVNGYRTALAYLVEPIEKSFNKAFREQ</sequence>
<comment type="caution">
    <text evidence="12">The sequence shown here is derived from an EMBL/GenBank/DDBJ whole genome shotgun (WGS) entry which is preliminary data.</text>
</comment>
<evidence type="ECO:0000313" key="13">
    <source>
        <dbReference type="Proteomes" id="UP000633219"/>
    </source>
</evidence>
<comment type="subcellular location">
    <subcellularLocation>
        <location evidence="1 9">Cell inner membrane</location>
        <topology evidence="1 9">Single-pass membrane protein</topology>
    </subcellularLocation>
</comment>
<dbReference type="PANTHER" id="PTHR30386:SF17">
    <property type="entry name" value="ALKALINE PROTEASE SECRETION PROTEIN APRE"/>
    <property type="match status" value="1"/>
</dbReference>
<evidence type="ECO:0000256" key="8">
    <source>
        <dbReference type="ARBA" id="ARBA00023136"/>
    </source>
</evidence>
<dbReference type="GO" id="GO:0005886">
    <property type="term" value="C:plasma membrane"/>
    <property type="evidence" value="ECO:0007669"/>
    <property type="project" value="UniProtKB-SubCell"/>
</dbReference>
<name>A0A936YUM3_9HYPH</name>
<gene>
    <name evidence="12" type="ORF">JJB09_23450</name>
</gene>
<evidence type="ECO:0000256" key="3">
    <source>
        <dbReference type="ARBA" id="ARBA00022448"/>
    </source>
</evidence>
<dbReference type="PANTHER" id="PTHR30386">
    <property type="entry name" value="MEMBRANE FUSION SUBUNIT OF EMRAB-TOLC MULTIDRUG EFFLUX PUMP"/>
    <property type="match status" value="1"/>
</dbReference>